<dbReference type="Proteomes" id="UP000595140">
    <property type="component" value="Unassembled WGS sequence"/>
</dbReference>
<proteinExistence type="predicted"/>
<evidence type="ECO:0000313" key="4">
    <source>
        <dbReference type="Proteomes" id="UP000595140"/>
    </source>
</evidence>
<sequence>MAASPEPSSVTLADVMQAITNLSADLQATKLCVAEISTSKQPGVEGHKPPAMPSQGSWRPPPSRTTPPSFDPAPRMRVDAPRFSGDDPTGWIFRVQKYFDYFLTPEPERLQLVAMLIDHPASEWFHYYQANNADATWQEFLEAVHQRFDSDYYENYVGLLSKLTQTSTVLEYQTAFEAILNKVSGVFDATLIAMYVAGLKQPLRREVNLRCPTSLPATFALARELSTCLHEAAVSYGTVTRRPWQTRSGYPSTAGLLPTPTPAVKPDLAQQRPQDKTSSLPVVRLSHAEKTERSKKGLCWYCDERWTSTHNCKHRFLVLMGPDDDEDDTDTVGNLESTSDTPVISADVSSILSLAGSPSPRSLRMAGMIKEGVVQVLLDGGSTNNFIHPAVAERLALPLQPVNPFRVYVGNGDSLRCIYSCPQTPLLLQGHCFEVDLYHLAIHGPDVVLGVQWLQTFGKVAHDYSQMTMEFTWKGGTVLLRGDQLHPRPVTYGQFCTLVAASEAQDVYELFLADSEPPATHPASTAPFVIPADVPTPIRAVLEAQAAVFGLPQGLPPSRCWDHRLHLVSGTKPINVRSYPADALSRQDEEGDTAGLFMALVQPMPLLLRDLRLENQSLQELQDLHAAVLRGSASPDFSVHDGLLYFKRRLYLGRASPLRLSLLEEYHSTPAAGHYWCKCFIGLACAVTRPPPSVFPTIAVRSRVPEVEEMLREQAELLADLRAHLIQMQQRMRPGDTPRVSLPEHFFKGRPIATLVAAVDRRTVMVDGVSQEQWLVKWSDGCDADTTWEPMDDLVRHFPDLRLEYKDVLNGGS</sequence>
<dbReference type="SUPFAM" id="SSF50630">
    <property type="entry name" value="Acid proteases"/>
    <property type="match status" value="1"/>
</dbReference>
<organism evidence="3 4">
    <name type="scientific">Cuscuta campestris</name>
    <dbReference type="NCBI Taxonomy" id="132261"/>
    <lineage>
        <taxon>Eukaryota</taxon>
        <taxon>Viridiplantae</taxon>
        <taxon>Streptophyta</taxon>
        <taxon>Embryophyta</taxon>
        <taxon>Tracheophyta</taxon>
        <taxon>Spermatophyta</taxon>
        <taxon>Magnoliopsida</taxon>
        <taxon>eudicotyledons</taxon>
        <taxon>Gunneridae</taxon>
        <taxon>Pentapetalae</taxon>
        <taxon>asterids</taxon>
        <taxon>lamiids</taxon>
        <taxon>Solanales</taxon>
        <taxon>Convolvulaceae</taxon>
        <taxon>Cuscuteae</taxon>
        <taxon>Cuscuta</taxon>
        <taxon>Cuscuta subgen. Grammica</taxon>
        <taxon>Cuscuta sect. Cleistogrammica</taxon>
    </lineage>
</organism>
<dbReference type="PROSITE" id="PS50013">
    <property type="entry name" value="CHROMO_2"/>
    <property type="match status" value="1"/>
</dbReference>
<dbReference type="Pfam" id="PF19259">
    <property type="entry name" value="Ty3_capsid"/>
    <property type="match status" value="1"/>
</dbReference>
<evidence type="ECO:0000313" key="3">
    <source>
        <dbReference type="EMBL" id="VFQ72087.1"/>
    </source>
</evidence>
<evidence type="ECO:0000256" key="1">
    <source>
        <dbReference type="SAM" id="MobiDB-lite"/>
    </source>
</evidence>
<evidence type="ECO:0000259" key="2">
    <source>
        <dbReference type="PROSITE" id="PS50013"/>
    </source>
</evidence>
<dbReference type="InterPro" id="IPR032567">
    <property type="entry name" value="RTL1-rel"/>
</dbReference>
<feature type="compositionally biased region" description="Pro residues" evidence="1">
    <location>
        <begin position="59"/>
        <end position="71"/>
    </location>
</feature>
<name>A0A484L6U9_9ASTE</name>
<dbReference type="Pfam" id="PF08284">
    <property type="entry name" value="RVP_2"/>
    <property type="match status" value="1"/>
</dbReference>
<dbReference type="Gene3D" id="2.40.70.10">
    <property type="entry name" value="Acid Proteases"/>
    <property type="match status" value="1"/>
</dbReference>
<feature type="domain" description="Chromo" evidence="2">
    <location>
        <begin position="750"/>
        <end position="805"/>
    </location>
</feature>
<dbReference type="EMBL" id="OOIL02001115">
    <property type="protein sequence ID" value="VFQ72087.1"/>
    <property type="molecule type" value="Genomic_DNA"/>
</dbReference>
<dbReference type="InterPro" id="IPR000953">
    <property type="entry name" value="Chromo/chromo_shadow_dom"/>
</dbReference>
<dbReference type="SUPFAM" id="SSF54160">
    <property type="entry name" value="Chromo domain-like"/>
    <property type="match status" value="1"/>
</dbReference>
<dbReference type="AlphaFoldDB" id="A0A484L6U9"/>
<feature type="region of interest" description="Disordered" evidence="1">
    <location>
        <begin position="37"/>
        <end position="75"/>
    </location>
</feature>
<dbReference type="CDD" id="cd00303">
    <property type="entry name" value="retropepsin_like"/>
    <property type="match status" value="1"/>
</dbReference>
<keyword evidence="4" id="KW-1185">Reference proteome</keyword>
<reference evidence="3 4" key="1">
    <citation type="submission" date="2018-04" db="EMBL/GenBank/DDBJ databases">
        <authorList>
            <person name="Vogel A."/>
        </authorList>
    </citation>
    <scope>NUCLEOTIDE SEQUENCE [LARGE SCALE GENOMIC DNA]</scope>
</reference>
<dbReference type="InterPro" id="IPR016197">
    <property type="entry name" value="Chromo-like_dom_sf"/>
</dbReference>
<protein>
    <recommendedName>
        <fullName evidence="2">Chromo domain-containing protein</fullName>
    </recommendedName>
</protein>
<gene>
    <name evidence="3" type="ORF">CCAM_LOCUS13863</name>
</gene>
<feature type="region of interest" description="Disordered" evidence="1">
    <location>
        <begin position="249"/>
        <end position="281"/>
    </location>
</feature>
<accession>A0A484L6U9</accession>
<dbReference type="InterPro" id="IPR021109">
    <property type="entry name" value="Peptidase_aspartic_dom_sf"/>
</dbReference>
<dbReference type="InterPro" id="IPR045358">
    <property type="entry name" value="Ty3_capsid"/>
</dbReference>
<dbReference type="PANTHER" id="PTHR15503:SF22">
    <property type="entry name" value="TRANSPOSON TY3-I GAG POLYPROTEIN"/>
    <property type="match status" value="1"/>
</dbReference>
<dbReference type="OrthoDB" id="1933428at2759"/>
<dbReference type="PANTHER" id="PTHR15503">
    <property type="entry name" value="LDOC1 RELATED"/>
    <property type="match status" value="1"/>
</dbReference>